<accession>A0A4Q7M3N2</accession>
<comment type="caution">
    <text evidence="3">The sequence shown here is derived from an EMBL/GenBank/DDBJ whole genome shotgun (WGS) entry which is preliminary data.</text>
</comment>
<dbReference type="OrthoDB" id="4350157at2"/>
<proteinExistence type="predicted"/>
<evidence type="ECO:0000256" key="1">
    <source>
        <dbReference type="SAM" id="Coils"/>
    </source>
</evidence>
<evidence type="ECO:0000313" key="3">
    <source>
        <dbReference type="EMBL" id="RZS61232.1"/>
    </source>
</evidence>
<dbReference type="GO" id="GO:0016020">
    <property type="term" value="C:membrane"/>
    <property type="evidence" value="ECO:0007669"/>
    <property type="project" value="InterPro"/>
</dbReference>
<dbReference type="InterPro" id="IPR021522">
    <property type="entry name" value="MctB"/>
</dbReference>
<keyword evidence="1" id="KW-0175">Coiled coil</keyword>
<reference evidence="3 4" key="1">
    <citation type="submission" date="2019-02" db="EMBL/GenBank/DDBJ databases">
        <title>Sequencing the genomes of 1000 actinobacteria strains.</title>
        <authorList>
            <person name="Klenk H.-P."/>
        </authorList>
    </citation>
    <scope>NUCLEOTIDE SEQUENCE [LARGE SCALE GENOMIC DNA]</scope>
    <source>
        <strain evidence="3 4">DSM 16932</strain>
    </source>
</reference>
<protein>
    <submittedName>
        <fullName evidence="3">Copper transport outer membrane protein MctB</fullName>
    </submittedName>
</protein>
<organism evidence="3 4">
    <name type="scientific">Xylanimonas ulmi</name>
    <dbReference type="NCBI Taxonomy" id="228973"/>
    <lineage>
        <taxon>Bacteria</taxon>
        <taxon>Bacillati</taxon>
        <taxon>Actinomycetota</taxon>
        <taxon>Actinomycetes</taxon>
        <taxon>Micrococcales</taxon>
        <taxon>Promicromonosporaceae</taxon>
        <taxon>Xylanimonas</taxon>
    </lineage>
</organism>
<dbReference type="Pfam" id="PF11382">
    <property type="entry name" value="MctB"/>
    <property type="match status" value="1"/>
</dbReference>
<dbReference type="EMBL" id="SGWX01000001">
    <property type="protein sequence ID" value="RZS61232.1"/>
    <property type="molecule type" value="Genomic_DNA"/>
</dbReference>
<keyword evidence="4" id="KW-1185">Reference proteome</keyword>
<name>A0A4Q7M3N2_9MICO</name>
<evidence type="ECO:0000256" key="2">
    <source>
        <dbReference type="SAM" id="MobiDB-lite"/>
    </source>
</evidence>
<feature type="compositionally biased region" description="Low complexity" evidence="2">
    <location>
        <begin position="321"/>
        <end position="337"/>
    </location>
</feature>
<feature type="region of interest" description="Disordered" evidence="2">
    <location>
        <begin position="304"/>
        <end position="360"/>
    </location>
</feature>
<gene>
    <name evidence="3" type="ORF">EV386_1523</name>
</gene>
<dbReference type="AlphaFoldDB" id="A0A4Q7M3N2"/>
<sequence length="360" mass="36107">MIDFRYHLVSLISVFLALAVGIILGAGPLQGTIGDQLTDQVDSLRTERNDLRDSLARSQADADERLEFIEAAGPSLLEGTLVGRSVAVVDLDGVSDDIMEDVTAGIEAAGGSVSARLALTEAWADDDHEGFRETVAAGMRPRLRSIEEGLSEDASTEELLGTALALALAHESEPGTRSDDAQALQQQLVQADLIVVDGDLTAAADAVLLVSGTAGSGAPQSATPAPSEATAVSMATLAGAVQAVAPTVVAGPTTTSGDVVSTVRGDSDVAERVSTVSGVDKPVGQIAAPLAVAAQLAGTTGHYGFEDGTTPLPRVVRPRADTGLGADAGSDSAGADGQTDDDTGDVTQPGGGAGSEGGNG</sequence>
<feature type="coiled-coil region" evidence="1">
    <location>
        <begin position="34"/>
        <end position="61"/>
    </location>
</feature>
<evidence type="ECO:0000313" key="4">
    <source>
        <dbReference type="Proteomes" id="UP000293852"/>
    </source>
</evidence>
<dbReference type="GO" id="GO:0055070">
    <property type="term" value="P:copper ion homeostasis"/>
    <property type="evidence" value="ECO:0007669"/>
    <property type="project" value="InterPro"/>
</dbReference>
<dbReference type="Proteomes" id="UP000293852">
    <property type="component" value="Unassembled WGS sequence"/>
</dbReference>
<dbReference type="RefSeq" id="WP_130413771.1">
    <property type="nucleotide sequence ID" value="NZ_SGWX01000001.1"/>
</dbReference>
<feature type="compositionally biased region" description="Gly residues" evidence="2">
    <location>
        <begin position="349"/>
        <end position="360"/>
    </location>
</feature>